<dbReference type="InterPro" id="IPR004935">
    <property type="entry name" value="45/70kDa_tymovirus"/>
</dbReference>
<sequence length="630" mass="69452">MQMSNGLPISIGRPCTHDSQRSLSAPDSRIHSGLDSLLDTDLPMVHPEGTPTPAQLLRHPNIWFGNLPPPPRRPQDNRDFSPLHPLVFSGHHAQLRHVHETQQVQQTCPGELELSRTEELSPAPQRQHSLPLHLTRPSRFPHHFHARRPDVLPSVPDHGPFPAETKPRTSVRQPRSPTRGPSLRPILLPEVVHLHDDPPHSSLRPRRSRSRQLQPTIRRPLLAPNQFHPPRQPPPLRDDPGILGPRPLASNSTRDPPSRPITPGPLNTHGVRPLSVLPRAPSRRGLLPNPRRHRTPTGHIPPTTTSRPTGPPSRLQRPVHLHQGSPHTPNLRPSSVRKDAFLQTGPRLGHLERLGQPSNLRTFERPPSTKRRLPRPSEPNCLSRSLPEATLAPSYRHRRSYPLLPNPPAALPPIAYTSSRGKIHHSLPKGALPKEGPPPPPRHLPSPASRSQLPLRDLVCTPGFLPPPKTPTHTPESCVAVPPTDIAPLDSDPVLSVRTEVHAPERRTFMDPEALRSALASIPSPPRSVGIIHTAPQTTLPTNPPGPARHLPPTSPPWILQSPVGEDAIVDSEDDSISSFHSHDFDSPSGPLRSQSPSRFRLHLRSPSTSSGIEPWSPASYDYGSAPDTD</sequence>
<proteinExistence type="inferred from homology"/>
<feature type="compositionally biased region" description="Pro residues" evidence="2">
    <location>
        <begin position="435"/>
        <end position="444"/>
    </location>
</feature>
<reference evidence="3" key="1">
    <citation type="submission" date="2015-03" db="EMBL/GenBank/DDBJ databases">
        <title>Biological and Molecular Characterization of Turnip Yellow Mosaic Virus isolated from Korea.</title>
        <authorList>
            <person name="Shin J.C."/>
            <person name="Kim M.K."/>
            <person name="Kwak H.R."/>
            <person name="Seo J.K."/>
            <person name="Kim J.S."/>
            <person name="Cha B.J."/>
            <person name="Choi H.S."/>
        </authorList>
    </citation>
    <scope>NUCLEOTIDE SEQUENCE</scope>
    <source>
        <strain evidence="3">HS1</strain>
    </source>
</reference>
<feature type="region of interest" description="Disordered" evidence="2">
    <location>
        <begin position="135"/>
        <end position="336"/>
    </location>
</feature>
<feature type="region of interest" description="Disordered" evidence="2">
    <location>
        <begin position="348"/>
        <end position="389"/>
    </location>
</feature>
<evidence type="ECO:0000256" key="1">
    <source>
        <dbReference type="ARBA" id="ARBA00008523"/>
    </source>
</evidence>
<feature type="region of interest" description="Disordered" evidence="2">
    <location>
        <begin position="1"/>
        <end position="34"/>
    </location>
</feature>
<feature type="region of interest" description="Disordered" evidence="2">
    <location>
        <begin position="412"/>
        <end position="450"/>
    </location>
</feature>
<dbReference type="EMBL" id="KP995415">
    <property type="protein sequence ID" value="AMH40124.1"/>
    <property type="molecule type" value="Genomic_RNA"/>
</dbReference>
<evidence type="ECO:0000256" key="2">
    <source>
        <dbReference type="SAM" id="MobiDB-lite"/>
    </source>
</evidence>
<comment type="similarity">
    <text evidence="1">Belongs to the tymoviridae protein p69 family.</text>
</comment>
<protein>
    <submittedName>
        <fullName evidence="3">Movement protein</fullName>
    </submittedName>
</protein>
<organismHost>
    <name type="scientific">Brassica</name>
    <dbReference type="NCBI Taxonomy" id="3705"/>
</organismHost>
<organism evidence="3">
    <name type="scientific">Turnip yellow mosaic virus</name>
    <dbReference type="NCBI Taxonomy" id="12154"/>
    <lineage>
        <taxon>Viruses</taxon>
        <taxon>Riboviria</taxon>
        <taxon>Orthornavirae</taxon>
        <taxon>Kitrinoviricota</taxon>
        <taxon>Alsuviricetes</taxon>
        <taxon>Tymovirales</taxon>
        <taxon>Tymoviridae</taxon>
        <taxon>Tymovirus</taxon>
        <taxon>Tymovirus brassicae</taxon>
    </lineage>
</organism>
<accession>A0A141R7H6</accession>
<feature type="region of interest" description="Disordered" evidence="2">
    <location>
        <begin position="536"/>
        <end position="630"/>
    </location>
</feature>
<evidence type="ECO:0000313" key="3">
    <source>
        <dbReference type="EMBL" id="AMH40124.1"/>
    </source>
</evidence>
<name>A0A141R7H6_TYMV</name>
<dbReference type="Pfam" id="PF03251">
    <property type="entry name" value="Tymo_45kd_70kd"/>
    <property type="match status" value="1"/>
</dbReference>
<feature type="compositionally biased region" description="Low complexity" evidence="2">
    <location>
        <begin position="301"/>
        <end position="314"/>
    </location>
</feature>
<organismHost>
    <name type="scientific">Cardamine lilacina</name>
    <dbReference type="NCBI Taxonomy" id="82359"/>
</organismHost>
<organismHost>
    <name type="scientific">Brassica rapa subsp. pekinensis</name>
    <name type="common">Chinese cabbage</name>
    <name type="synonym">Brassica pekinensis</name>
    <dbReference type="NCBI Taxonomy" id="51351"/>
</organismHost>